<organism evidence="1 2">
    <name type="scientific">Virgibacillus necropolis</name>
    <dbReference type="NCBI Taxonomy" id="163877"/>
    <lineage>
        <taxon>Bacteria</taxon>
        <taxon>Bacillati</taxon>
        <taxon>Bacillota</taxon>
        <taxon>Bacilli</taxon>
        <taxon>Bacillales</taxon>
        <taxon>Bacillaceae</taxon>
        <taxon>Virgibacillus</taxon>
    </lineage>
</organism>
<accession>A0A221MAH3</accession>
<sequence length="75" mass="8711">MKQKFELTKEQKDDMAGLIKGYFEKERGEDIGNLASLLIVDFFIEELAPLFYNIGVEDCHAYMSSKLDDLFEIQK</sequence>
<evidence type="ECO:0008006" key="3">
    <source>
        <dbReference type="Google" id="ProtNLM"/>
    </source>
</evidence>
<dbReference type="Pfam" id="PF09932">
    <property type="entry name" value="DUF2164"/>
    <property type="match status" value="1"/>
</dbReference>
<proteinExistence type="predicted"/>
<name>A0A221MAH3_9BACI</name>
<dbReference type="InterPro" id="IPR018680">
    <property type="entry name" value="DUF2164"/>
</dbReference>
<dbReference type="AlphaFoldDB" id="A0A221MAH3"/>
<evidence type="ECO:0000313" key="2">
    <source>
        <dbReference type="Proteomes" id="UP000204391"/>
    </source>
</evidence>
<dbReference type="KEGG" id="vne:CFK40_06170"/>
<reference evidence="1 2" key="1">
    <citation type="journal article" date="2003" name="Int. J. Syst. Evol. Microbiol.">
        <title>Virgibacillus carmonensis sp. nov., Virgibacillus necropolis sp. nov. and Virgibacillus picturae sp. nov., three novel species isolated from deteriorated mural paintings, transfer of the species of the genus salibacillus to Virgibacillus, as Virgibacillus marismortui comb. nov. and Virgibacillus salexigens comb. nov., and emended description of the genus Virgibacillus.</title>
        <authorList>
            <person name="Heyrman J."/>
            <person name="Logan N.A."/>
            <person name="Busse H.J."/>
            <person name="Balcaen A."/>
            <person name="Lebbe L."/>
            <person name="Rodriguez-Diaz M."/>
            <person name="Swings J."/>
            <person name="De Vos P."/>
        </authorList>
    </citation>
    <scope>NUCLEOTIDE SEQUENCE [LARGE SCALE GENOMIC DNA]</scope>
    <source>
        <strain evidence="1 2">LMG 19488</strain>
    </source>
</reference>
<dbReference type="OrthoDB" id="573733at2"/>
<keyword evidence="2" id="KW-1185">Reference proteome</keyword>
<dbReference type="Proteomes" id="UP000204391">
    <property type="component" value="Chromosome"/>
</dbReference>
<protein>
    <recommendedName>
        <fullName evidence="3">DUF2164 domain-containing protein</fullName>
    </recommendedName>
</protein>
<dbReference type="RefSeq" id="WP_089531482.1">
    <property type="nucleotide sequence ID" value="NZ_CP022437.1"/>
</dbReference>
<gene>
    <name evidence="1" type="ORF">CFK40_06170</name>
</gene>
<evidence type="ECO:0000313" key="1">
    <source>
        <dbReference type="EMBL" id="ASN04631.1"/>
    </source>
</evidence>
<dbReference type="EMBL" id="CP022437">
    <property type="protein sequence ID" value="ASN04631.1"/>
    <property type="molecule type" value="Genomic_DNA"/>
</dbReference>